<organism evidence="7 8">
    <name type="scientific">Exophiala xenobiotica</name>
    <dbReference type="NCBI Taxonomy" id="348802"/>
    <lineage>
        <taxon>Eukaryota</taxon>
        <taxon>Fungi</taxon>
        <taxon>Dikarya</taxon>
        <taxon>Ascomycota</taxon>
        <taxon>Pezizomycotina</taxon>
        <taxon>Eurotiomycetes</taxon>
        <taxon>Chaetothyriomycetidae</taxon>
        <taxon>Chaetothyriales</taxon>
        <taxon>Herpotrichiellaceae</taxon>
        <taxon>Exophiala</taxon>
    </lineage>
</organism>
<keyword evidence="3 5" id="KW-1133">Transmembrane helix</keyword>
<dbReference type="Pfam" id="PF00083">
    <property type="entry name" value="Sugar_tr"/>
    <property type="match status" value="2"/>
</dbReference>
<feature type="transmembrane region" description="Helical" evidence="5">
    <location>
        <begin position="521"/>
        <end position="541"/>
    </location>
</feature>
<feature type="transmembrane region" description="Helical" evidence="5">
    <location>
        <begin position="413"/>
        <end position="433"/>
    </location>
</feature>
<evidence type="ECO:0000256" key="5">
    <source>
        <dbReference type="SAM" id="Phobius"/>
    </source>
</evidence>
<evidence type="ECO:0000256" key="1">
    <source>
        <dbReference type="ARBA" id="ARBA00004141"/>
    </source>
</evidence>
<dbReference type="Gene3D" id="1.20.1250.20">
    <property type="entry name" value="MFS general substrate transporter like domains"/>
    <property type="match status" value="1"/>
</dbReference>
<evidence type="ECO:0000313" key="8">
    <source>
        <dbReference type="Proteomes" id="UP000054342"/>
    </source>
</evidence>
<dbReference type="RefSeq" id="XP_013318360.1">
    <property type="nucleotide sequence ID" value="XM_013462906.1"/>
</dbReference>
<feature type="transmembrane region" description="Helical" evidence="5">
    <location>
        <begin position="194"/>
        <end position="212"/>
    </location>
</feature>
<feature type="transmembrane region" description="Helical" evidence="5">
    <location>
        <begin position="286"/>
        <end position="304"/>
    </location>
</feature>
<dbReference type="SUPFAM" id="SSF103473">
    <property type="entry name" value="MFS general substrate transporter"/>
    <property type="match status" value="1"/>
</dbReference>
<evidence type="ECO:0000259" key="6">
    <source>
        <dbReference type="PROSITE" id="PS50850"/>
    </source>
</evidence>
<dbReference type="PANTHER" id="PTHR23508">
    <property type="entry name" value="CARBOXYLIC ACID TRANSPORTER PROTEIN HOMOLOG"/>
    <property type="match status" value="1"/>
</dbReference>
<protein>
    <recommendedName>
        <fullName evidence="6">Major facilitator superfamily (MFS) profile domain-containing protein</fullName>
    </recommendedName>
</protein>
<dbReference type="GeneID" id="25324244"/>
<dbReference type="PANTHER" id="PTHR23508:SF10">
    <property type="entry name" value="CARBOXYLIC ACID TRANSPORTER PROTEIN HOMOLOG"/>
    <property type="match status" value="1"/>
</dbReference>
<feature type="transmembrane region" description="Helical" evidence="5">
    <location>
        <begin position="242"/>
        <end position="266"/>
    </location>
</feature>
<dbReference type="AlphaFoldDB" id="A0A0D2BZA0"/>
<dbReference type="GO" id="GO:0046943">
    <property type="term" value="F:carboxylic acid transmembrane transporter activity"/>
    <property type="evidence" value="ECO:0007669"/>
    <property type="project" value="TreeGrafter"/>
</dbReference>
<keyword evidence="4 5" id="KW-0472">Membrane</keyword>
<evidence type="ECO:0000313" key="7">
    <source>
        <dbReference type="EMBL" id="KIW57776.1"/>
    </source>
</evidence>
<gene>
    <name evidence="7" type="ORF">PV05_02336</name>
</gene>
<accession>A0A0D2BZA0</accession>
<keyword evidence="8" id="KW-1185">Reference proteome</keyword>
<proteinExistence type="predicted"/>
<feature type="transmembrane region" description="Helical" evidence="5">
    <location>
        <begin position="478"/>
        <end position="501"/>
    </location>
</feature>
<dbReference type="GO" id="GO:0005886">
    <property type="term" value="C:plasma membrane"/>
    <property type="evidence" value="ECO:0007669"/>
    <property type="project" value="TreeGrafter"/>
</dbReference>
<dbReference type="STRING" id="348802.A0A0D2BZA0"/>
<evidence type="ECO:0000256" key="4">
    <source>
        <dbReference type="ARBA" id="ARBA00023136"/>
    </source>
</evidence>
<dbReference type="HOGENOM" id="CLU_001265_46_13_1"/>
<dbReference type="OrthoDB" id="433512at2759"/>
<keyword evidence="2 5" id="KW-0812">Transmembrane</keyword>
<sequence length="648" mass="73771">MQDNQHEERLRALRGATERDITFQGLPTGQEDLLSDALYPEDIYKDKTYWADLSTSKRAKWVYEQHQSEARRELSAVWNMFKADPLAPLGQYLHNYAVTGVGFFTEGYVLFSVGNILPLLEVVWPNCWKKHTICDKTMVQAISYMEILGIIAGQILVGFIGDWVGRRWGLIQDATIMLTGTILLVAMWGETLSGWTVMYGVSLFWFSVGVGGEYPMTSVTAMEGVHGQASTKHDRLHRGRSVALAFLMQGWGQLANQLVLILVMLIFNHSINPGYGHTATQATFRISFAIAALFLLYFLYLRVYHLKGVDHFLKASRQKTNVTGYDVKSLKLVTNHYWHRLLATSVCWFCNDFPFYGNQIFRNVFLQIVTSSSSEVGELWLYNLINIGCELAGYYLAALLMDHKHYGRKRMQAVGFIMSFILFIIAAGAFPILNKKGPGGKAFEFIYFFSSFWIQFGPNSTTFLLAGEVYPAPVRATAHGFSAAVGKLGALAATVLYNYIGSRTKFWVSTALYPLNRVADFRIQVVSWFGLIGFILTIVFIPDTTGLDLREQERYWYYVKDGRAQDYHGVAIHPRHISLFERVVLKRHLNYNPELDRNAKIDELRDLYHKVEGNKAAESDDEKTLRKDSEFIPDDVSRYFELEKANGQ</sequence>
<dbReference type="EMBL" id="KN847318">
    <property type="protein sequence ID" value="KIW57776.1"/>
    <property type="molecule type" value="Genomic_DNA"/>
</dbReference>
<dbReference type="InterPro" id="IPR036259">
    <property type="entry name" value="MFS_trans_sf"/>
</dbReference>
<feature type="domain" description="Major facilitator superfamily (MFS) profile" evidence="6">
    <location>
        <begin position="95"/>
        <end position="545"/>
    </location>
</feature>
<comment type="subcellular location">
    <subcellularLocation>
        <location evidence="1">Membrane</location>
        <topology evidence="1">Multi-pass membrane protein</topology>
    </subcellularLocation>
</comment>
<feature type="transmembrane region" description="Helical" evidence="5">
    <location>
        <begin position="141"/>
        <end position="161"/>
    </location>
</feature>
<name>A0A0D2BZA0_9EURO</name>
<feature type="transmembrane region" description="Helical" evidence="5">
    <location>
        <begin position="168"/>
        <end position="188"/>
    </location>
</feature>
<feature type="transmembrane region" description="Helical" evidence="5">
    <location>
        <begin position="380"/>
        <end position="401"/>
    </location>
</feature>
<evidence type="ECO:0000256" key="2">
    <source>
        <dbReference type="ARBA" id="ARBA00022692"/>
    </source>
</evidence>
<dbReference type="InterPro" id="IPR020846">
    <property type="entry name" value="MFS_dom"/>
</dbReference>
<feature type="transmembrane region" description="Helical" evidence="5">
    <location>
        <begin position="445"/>
        <end position="466"/>
    </location>
</feature>
<evidence type="ECO:0000256" key="3">
    <source>
        <dbReference type="ARBA" id="ARBA00022989"/>
    </source>
</evidence>
<dbReference type="InterPro" id="IPR005828">
    <property type="entry name" value="MFS_sugar_transport-like"/>
</dbReference>
<dbReference type="PROSITE" id="PS50850">
    <property type="entry name" value="MFS"/>
    <property type="match status" value="1"/>
</dbReference>
<dbReference type="Proteomes" id="UP000054342">
    <property type="component" value="Unassembled WGS sequence"/>
</dbReference>
<reference evidence="7 8" key="1">
    <citation type="submission" date="2015-01" db="EMBL/GenBank/DDBJ databases">
        <title>The Genome Sequence of Exophiala xenobiotica CBS118157.</title>
        <authorList>
            <consortium name="The Broad Institute Genomics Platform"/>
            <person name="Cuomo C."/>
            <person name="de Hoog S."/>
            <person name="Gorbushina A."/>
            <person name="Stielow B."/>
            <person name="Teixiera M."/>
            <person name="Abouelleil A."/>
            <person name="Chapman S.B."/>
            <person name="Priest M."/>
            <person name="Young S.K."/>
            <person name="Wortman J."/>
            <person name="Nusbaum C."/>
            <person name="Birren B."/>
        </authorList>
    </citation>
    <scope>NUCLEOTIDE SEQUENCE [LARGE SCALE GENOMIC DNA]</scope>
    <source>
        <strain evidence="7 8">CBS 118157</strain>
    </source>
</reference>